<evidence type="ECO:0000313" key="6">
    <source>
        <dbReference type="EMBL" id="KOF19962.1"/>
    </source>
</evidence>
<evidence type="ECO:0000259" key="5">
    <source>
        <dbReference type="PROSITE" id="PS50931"/>
    </source>
</evidence>
<dbReference type="PANTHER" id="PTHR30579">
    <property type="entry name" value="TRANSCRIPTIONAL REGULATOR"/>
    <property type="match status" value="1"/>
</dbReference>
<keyword evidence="2" id="KW-0805">Transcription regulation</keyword>
<comment type="caution">
    <text evidence="6">The sequence shown here is derived from an EMBL/GenBank/DDBJ whole genome shotgun (WGS) entry which is preliminary data.</text>
</comment>
<dbReference type="PRINTS" id="PR00039">
    <property type="entry name" value="HTHLYSR"/>
</dbReference>
<dbReference type="Proteomes" id="UP000037425">
    <property type="component" value="Unassembled WGS sequence"/>
</dbReference>
<dbReference type="RefSeq" id="WP_053248924.1">
    <property type="nucleotide sequence ID" value="NZ_LGAP01000004.1"/>
</dbReference>
<dbReference type="PANTHER" id="PTHR30579:SF7">
    <property type="entry name" value="HTH-TYPE TRANSCRIPTIONAL REGULATOR LRHA-RELATED"/>
    <property type="match status" value="1"/>
</dbReference>
<dbReference type="SUPFAM" id="SSF53850">
    <property type="entry name" value="Periplasmic binding protein-like II"/>
    <property type="match status" value="1"/>
</dbReference>
<protein>
    <submittedName>
        <fullName evidence="6">LysR family transcriptional regulator</fullName>
    </submittedName>
</protein>
<dbReference type="GO" id="GO:0003677">
    <property type="term" value="F:DNA binding"/>
    <property type="evidence" value="ECO:0007669"/>
    <property type="project" value="UniProtKB-KW"/>
</dbReference>
<dbReference type="SUPFAM" id="SSF46785">
    <property type="entry name" value="Winged helix' DNA-binding domain"/>
    <property type="match status" value="1"/>
</dbReference>
<dbReference type="InterPro" id="IPR005119">
    <property type="entry name" value="LysR_subst-bd"/>
</dbReference>
<dbReference type="OrthoDB" id="9789529at2"/>
<evidence type="ECO:0000313" key="7">
    <source>
        <dbReference type="Proteomes" id="UP000037425"/>
    </source>
</evidence>
<dbReference type="Gene3D" id="3.40.190.10">
    <property type="entry name" value="Periplasmic binding protein-like II"/>
    <property type="match status" value="2"/>
</dbReference>
<evidence type="ECO:0000256" key="1">
    <source>
        <dbReference type="ARBA" id="ARBA00009437"/>
    </source>
</evidence>
<comment type="similarity">
    <text evidence="1">Belongs to the LysR transcriptional regulatory family.</text>
</comment>
<evidence type="ECO:0000256" key="4">
    <source>
        <dbReference type="ARBA" id="ARBA00023163"/>
    </source>
</evidence>
<dbReference type="Pfam" id="PF00126">
    <property type="entry name" value="HTH_1"/>
    <property type="match status" value="1"/>
</dbReference>
<gene>
    <name evidence="6" type="ORF">AC244_11385</name>
</gene>
<reference evidence="7" key="1">
    <citation type="submission" date="2015-07" db="EMBL/GenBank/DDBJ databases">
        <title>Whole genome sequence of an Ensifer adhaerens strain isolated from a cave pool in the Wind Cave National Park.</title>
        <authorList>
            <person name="Eng W.W.H."/>
            <person name="Gan H.M."/>
            <person name="Barton H.A."/>
            <person name="Savka M.A."/>
        </authorList>
    </citation>
    <scope>NUCLEOTIDE SEQUENCE [LARGE SCALE GENOMIC DNA]</scope>
    <source>
        <strain evidence="7">SD006</strain>
    </source>
</reference>
<accession>A0A0L8BYZ8</accession>
<dbReference type="InterPro" id="IPR036390">
    <property type="entry name" value="WH_DNA-bd_sf"/>
</dbReference>
<dbReference type="InterPro" id="IPR036388">
    <property type="entry name" value="WH-like_DNA-bd_sf"/>
</dbReference>
<evidence type="ECO:0000256" key="3">
    <source>
        <dbReference type="ARBA" id="ARBA00023125"/>
    </source>
</evidence>
<sequence length="286" mass="31079">MNSPLFDLDLLRAFVVVADCQGFTAAAARLHSTQSTVSQKVLRLEDLAGHRLFERSHRQVRLTEAGEQLIGYARRMLALNAEAQELLSGASVAAALRLGLPEDFAAGRTTRMLADFARAHGDVKLEVTSGLSRDLRALYERGELDVVVVKQRRSTGDAVKRWAETLCWIDSAAYPTLDAEPLPLVVFPPRGLYRDDMVAALEAGGRRWRISYTSSSLASIQAAVADGLGVSLLPSRVVNDRHRIVKPKDGLPAIETMEIALHHRPEASPLVIALASDLAKLIGEGG</sequence>
<dbReference type="Pfam" id="PF03466">
    <property type="entry name" value="LysR_substrate"/>
    <property type="match status" value="1"/>
</dbReference>
<dbReference type="InterPro" id="IPR000847">
    <property type="entry name" value="LysR_HTH_N"/>
</dbReference>
<dbReference type="PATRIC" id="fig|106592.7.peg.5800"/>
<dbReference type="AlphaFoldDB" id="A0A0L8BYZ8"/>
<proteinExistence type="inferred from homology"/>
<dbReference type="InterPro" id="IPR050176">
    <property type="entry name" value="LTTR"/>
</dbReference>
<dbReference type="GO" id="GO:0003700">
    <property type="term" value="F:DNA-binding transcription factor activity"/>
    <property type="evidence" value="ECO:0007669"/>
    <property type="project" value="InterPro"/>
</dbReference>
<organism evidence="6 7">
    <name type="scientific">Ensifer adhaerens</name>
    <name type="common">Sinorhizobium morelense</name>
    <dbReference type="NCBI Taxonomy" id="106592"/>
    <lineage>
        <taxon>Bacteria</taxon>
        <taxon>Pseudomonadati</taxon>
        <taxon>Pseudomonadota</taxon>
        <taxon>Alphaproteobacteria</taxon>
        <taxon>Hyphomicrobiales</taxon>
        <taxon>Rhizobiaceae</taxon>
        <taxon>Sinorhizobium/Ensifer group</taxon>
        <taxon>Ensifer</taxon>
    </lineage>
</organism>
<name>A0A0L8BYZ8_ENSAD</name>
<keyword evidence="4" id="KW-0804">Transcription</keyword>
<dbReference type="EMBL" id="LGAP01000004">
    <property type="protein sequence ID" value="KOF19962.1"/>
    <property type="molecule type" value="Genomic_DNA"/>
</dbReference>
<feature type="domain" description="HTH lysR-type" evidence="5">
    <location>
        <begin position="6"/>
        <end position="63"/>
    </location>
</feature>
<dbReference type="PROSITE" id="PS50931">
    <property type="entry name" value="HTH_LYSR"/>
    <property type="match status" value="1"/>
</dbReference>
<keyword evidence="3" id="KW-0238">DNA-binding</keyword>
<evidence type="ECO:0000256" key="2">
    <source>
        <dbReference type="ARBA" id="ARBA00023015"/>
    </source>
</evidence>
<dbReference type="Gene3D" id="1.10.10.10">
    <property type="entry name" value="Winged helix-like DNA-binding domain superfamily/Winged helix DNA-binding domain"/>
    <property type="match status" value="1"/>
</dbReference>
<dbReference type="FunFam" id="1.10.10.10:FF:000001">
    <property type="entry name" value="LysR family transcriptional regulator"/>
    <property type="match status" value="1"/>
</dbReference>